<evidence type="ECO:0000256" key="4">
    <source>
        <dbReference type="ARBA" id="ARBA00023136"/>
    </source>
</evidence>
<evidence type="ECO:0000313" key="8">
    <source>
        <dbReference type="Proteomes" id="UP001589646"/>
    </source>
</evidence>
<dbReference type="PANTHER" id="PTHR11814">
    <property type="entry name" value="SULFATE TRANSPORTER"/>
    <property type="match status" value="1"/>
</dbReference>
<feature type="domain" description="STAS" evidence="6">
    <location>
        <begin position="441"/>
        <end position="557"/>
    </location>
</feature>
<comment type="caution">
    <text evidence="7">The sequence shown here is derived from an EMBL/GenBank/DDBJ whole genome shotgun (WGS) entry which is preliminary data.</text>
</comment>
<feature type="transmembrane region" description="Helical" evidence="5">
    <location>
        <begin position="334"/>
        <end position="367"/>
    </location>
</feature>
<dbReference type="Gene3D" id="3.30.750.24">
    <property type="entry name" value="STAS domain"/>
    <property type="match status" value="1"/>
</dbReference>
<organism evidence="7 8">
    <name type="scientific">Nonomuraea roseola</name>
    <dbReference type="NCBI Taxonomy" id="46179"/>
    <lineage>
        <taxon>Bacteria</taxon>
        <taxon>Bacillati</taxon>
        <taxon>Actinomycetota</taxon>
        <taxon>Actinomycetes</taxon>
        <taxon>Streptosporangiales</taxon>
        <taxon>Streptosporangiaceae</taxon>
        <taxon>Nonomuraea</taxon>
    </lineage>
</organism>
<evidence type="ECO:0000256" key="2">
    <source>
        <dbReference type="ARBA" id="ARBA00022692"/>
    </source>
</evidence>
<feature type="transmembrane region" description="Helical" evidence="5">
    <location>
        <begin position="208"/>
        <end position="228"/>
    </location>
</feature>
<gene>
    <name evidence="7" type="ORF">ACFFRN_00715</name>
</gene>
<dbReference type="InterPro" id="IPR001902">
    <property type="entry name" value="SLC26A/SulP_fam"/>
</dbReference>
<keyword evidence="8" id="KW-1185">Reference proteome</keyword>
<protein>
    <submittedName>
        <fullName evidence="7">SulP family inorganic anion transporter</fullName>
    </submittedName>
</protein>
<dbReference type="PROSITE" id="PS50801">
    <property type="entry name" value="STAS"/>
    <property type="match status" value="1"/>
</dbReference>
<keyword evidence="3 5" id="KW-1133">Transmembrane helix</keyword>
<feature type="transmembrane region" description="Helical" evidence="5">
    <location>
        <begin position="140"/>
        <end position="163"/>
    </location>
</feature>
<dbReference type="CDD" id="cd07042">
    <property type="entry name" value="STAS_SulP_like_sulfate_transporter"/>
    <property type="match status" value="1"/>
</dbReference>
<feature type="transmembrane region" description="Helical" evidence="5">
    <location>
        <begin position="105"/>
        <end position="128"/>
    </location>
</feature>
<reference evidence="7 8" key="1">
    <citation type="submission" date="2024-09" db="EMBL/GenBank/DDBJ databases">
        <authorList>
            <person name="Sun Q."/>
            <person name="Mori K."/>
        </authorList>
    </citation>
    <scope>NUCLEOTIDE SEQUENCE [LARGE SCALE GENOMIC DNA]</scope>
    <source>
        <strain evidence="7 8">JCM 3323</strain>
    </source>
</reference>
<feature type="transmembrane region" description="Helical" evidence="5">
    <location>
        <begin position="387"/>
        <end position="414"/>
    </location>
</feature>
<dbReference type="EMBL" id="JBHMCE010000001">
    <property type="protein sequence ID" value="MFB9525127.1"/>
    <property type="molecule type" value="Genomic_DNA"/>
</dbReference>
<dbReference type="Pfam" id="PF01740">
    <property type="entry name" value="STAS"/>
    <property type="match status" value="1"/>
</dbReference>
<keyword evidence="2 5" id="KW-0812">Transmembrane</keyword>
<proteinExistence type="predicted"/>
<feature type="transmembrane region" description="Helical" evidence="5">
    <location>
        <begin position="183"/>
        <end position="201"/>
    </location>
</feature>
<dbReference type="Proteomes" id="UP001589646">
    <property type="component" value="Unassembled WGS sequence"/>
</dbReference>
<dbReference type="InterPro" id="IPR002645">
    <property type="entry name" value="STAS_dom"/>
</dbReference>
<comment type="subcellular location">
    <subcellularLocation>
        <location evidence="1">Membrane</location>
        <topology evidence="1">Multi-pass membrane protein</topology>
    </subcellularLocation>
</comment>
<dbReference type="Pfam" id="PF00916">
    <property type="entry name" value="Sulfate_transp"/>
    <property type="match status" value="1"/>
</dbReference>
<dbReference type="SUPFAM" id="SSF52091">
    <property type="entry name" value="SpoIIaa-like"/>
    <property type="match status" value="1"/>
</dbReference>
<dbReference type="InterPro" id="IPR011547">
    <property type="entry name" value="SLC26A/SulP_dom"/>
</dbReference>
<accession>A0ABV5PPI9</accession>
<evidence type="ECO:0000259" key="6">
    <source>
        <dbReference type="PROSITE" id="PS50801"/>
    </source>
</evidence>
<evidence type="ECO:0000256" key="3">
    <source>
        <dbReference type="ARBA" id="ARBA00022989"/>
    </source>
</evidence>
<dbReference type="InterPro" id="IPR036513">
    <property type="entry name" value="STAS_dom_sf"/>
</dbReference>
<feature type="transmembrane region" description="Helical" evidence="5">
    <location>
        <begin position="30"/>
        <end position="50"/>
    </location>
</feature>
<evidence type="ECO:0000313" key="7">
    <source>
        <dbReference type="EMBL" id="MFB9525127.1"/>
    </source>
</evidence>
<feature type="transmembrane region" description="Helical" evidence="5">
    <location>
        <begin position="256"/>
        <end position="278"/>
    </location>
</feature>
<feature type="transmembrane region" description="Helical" evidence="5">
    <location>
        <begin position="57"/>
        <end position="79"/>
    </location>
</feature>
<dbReference type="RefSeq" id="WP_346126405.1">
    <property type="nucleotide sequence ID" value="NZ_BAAAXC010000015.1"/>
</dbReference>
<name>A0ABV5PPI9_9ACTN</name>
<sequence>MDAPRAPMADVIPLLGQLRQYSARSARADVVIALSMAVTLLPTGLAYGALAGLNPAVGLYTAMGSAIVFALLTATRFVAVGASSTMALLTFTTVQDRAGGDPGRAAALTAALSILVGLWCLLGAVLRLQGIAEFLSSPVMLGYLAGVGIQMLAGQVGPLLGIPTPHPDPIAKLWYALTHVQKAQPLTAMMGVGALIALVLLKRLLSRVPAGLAVCLAAIAISAAAGLADRGLAVVGTVSGGLPTPAGLPRVSWDDLSALVIPALGMAFIASIETVSAVRQTEADVGRRIALYRETASLGAASIATGALGGFPPMASTSRTMAARAGAHSQLFQLITAGIVMFVLVSGGPLIALLPMAVLAAIVMAGAPKLIDVTGFQRLWHGWRAESVFALVTLAGVLAFGVLRGLIVAALLSVGQLLRRTARPHDALLAIDGDNQDPREITEGTSPHPEILIYRIDAPLFFANARRIKQRMLNLVTTAEPRPRCMIMDAEAVFYVDATAADALAELAARLQALDCPLVLARAHGSVLSVLRANPYHDGATQQLRAFATVREAFITMRQT</sequence>
<keyword evidence="4 5" id="KW-0472">Membrane</keyword>
<evidence type="ECO:0000256" key="5">
    <source>
        <dbReference type="SAM" id="Phobius"/>
    </source>
</evidence>
<evidence type="ECO:0000256" key="1">
    <source>
        <dbReference type="ARBA" id="ARBA00004141"/>
    </source>
</evidence>